<evidence type="ECO:0000313" key="1">
    <source>
        <dbReference type="EMBL" id="KAJ3481803.1"/>
    </source>
</evidence>
<dbReference type="AlphaFoldDB" id="A0AAD5V106"/>
<organism evidence="1 2">
    <name type="scientific">Meripilus lineatus</name>
    <dbReference type="NCBI Taxonomy" id="2056292"/>
    <lineage>
        <taxon>Eukaryota</taxon>
        <taxon>Fungi</taxon>
        <taxon>Dikarya</taxon>
        <taxon>Basidiomycota</taxon>
        <taxon>Agaricomycotina</taxon>
        <taxon>Agaricomycetes</taxon>
        <taxon>Polyporales</taxon>
        <taxon>Meripilaceae</taxon>
        <taxon>Meripilus</taxon>
    </lineage>
</organism>
<proteinExistence type="predicted"/>
<gene>
    <name evidence="1" type="ORF">NLI96_g7422</name>
</gene>
<evidence type="ECO:0000313" key="2">
    <source>
        <dbReference type="Proteomes" id="UP001212997"/>
    </source>
</evidence>
<reference evidence="1" key="1">
    <citation type="submission" date="2022-07" db="EMBL/GenBank/DDBJ databases">
        <title>Genome Sequence of Physisporinus lineatus.</title>
        <authorList>
            <person name="Buettner E."/>
        </authorList>
    </citation>
    <scope>NUCLEOTIDE SEQUENCE</scope>
    <source>
        <strain evidence="1">VT162</strain>
    </source>
</reference>
<dbReference type="EMBL" id="JANAWD010000303">
    <property type="protein sequence ID" value="KAJ3481803.1"/>
    <property type="molecule type" value="Genomic_DNA"/>
</dbReference>
<comment type="caution">
    <text evidence="1">The sequence shown here is derived from an EMBL/GenBank/DDBJ whole genome shotgun (WGS) entry which is preliminary data.</text>
</comment>
<dbReference type="Proteomes" id="UP001212997">
    <property type="component" value="Unassembled WGS sequence"/>
</dbReference>
<accession>A0AAD5V106</accession>
<protein>
    <submittedName>
        <fullName evidence="1">Uncharacterized protein</fullName>
    </submittedName>
</protein>
<keyword evidence="2" id="KW-1185">Reference proteome</keyword>
<sequence length="218" mass="24528">MHSLRFLNLLSSDADIFGSLSLSSHSKLEYLDIREPSFRSPNGIALFASHISQLLSPSLVYLIIGPFKTLDLESLATSQSSWKEIDDALGQPKFNRLAYFVMRLRSSYKGNTDHETLRATFQNILPQSYQRGILWVGRYIGTIGENRGGGVAYHICKDDEREFSIDWLEGSYQLFPSPSFVARNHGSENEVYRDISDTSGIVRQTLTAITLPRSQNGT</sequence>
<name>A0AAD5V106_9APHY</name>